<reference evidence="5" key="1">
    <citation type="submission" date="2025-08" db="UniProtKB">
        <authorList>
            <consortium name="RefSeq"/>
        </authorList>
    </citation>
    <scope>IDENTIFICATION</scope>
</reference>
<feature type="coiled-coil region" evidence="1">
    <location>
        <begin position="867"/>
        <end position="1020"/>
    </location>
</feature>
<proteinExistence type="predicted"/>
<evidence type="ECO:0000313" key="5">
    <source>
        <dbReference type="RefSeq" id="XP_029642174.1"/>
    </source>
</evidence>
<dbReference type="SMART" id="SM00755">
    <property type="entry name" value="Grip"/>
    <property type="match status" value="1"/>
</dbReference>
<dbReference type="GO" id="GO:0048193">
    <property type="term" value="P:Golgi vesicle transport"/>
    <property type="evidence" value="ECO:0007669"/>
    <property type="project" value="TreeGrafter"/>
</dbReference>
<evidence type="ECO:0000256" key="1">
    <source>
        <dbReference type="SAM" id="Coils"/>
    </source>
</evidence>
<feature type="coiled-coil region" evidence="1">
    <location>
        <begin position="301"/>
        <end position="328"/>
    </location>
</feature>
<feature type="region of interest" description="Disordered" evidence="2">
    <location>
        <begin position="22"/>
        <end position="50"/>
    </location>
</feature>
<sequence>MFRKLIKKLEQGVGNSNIPLPFTETESNVSLSNTDNVSAKSPTGNVDEPIDTASVKTDEVTVTNNVSLDTANSVSSPSSPTMGMLIDIPLNDGSLIESSAEEFAADDDVSLLGKQQEQPNSGMSVISLGAMSPNTSASSAYETPFQSPLPPIHYQMPSDIESEIEESAFNVDILSKEELYTLVKKYEHRARRYKSKFNEIVITFKELLQEQEKLKKNLAHSQDKSFRRISELKEQINLDQLAKRDLEENYRLMLDEKDEQVNVLKTQVRLLKEGKDISVENYNQSKETASAVGNEKPVESISALHEKVKRLENLLGKCRETIKNNKERTIVLCEENDNLKTQLKKIEEAHLTSNSSTEINRLQNQIKQAREVIEQLEKDRELAIAEGKKSVYEAIEEKDKEISEIRASFQVLQGQFDDLAQSKKEVDRQAAEQLEKSREIIKQLKEEKKQAIIQLEDKLKHAEKTMEEEKENLVQELSRGKALAISLVQEEHEKALEEKVKTAIQEQENIWKEKLDKIETSHQDALTSKLKEQELWQRQKEEDFYRQLAEYREEMRLAIEERELQKMAALSQQDSLRDALQCEIGELKSEKIEMQQRIIQLEEAKSKLEEEHAEFMDKSRLANEDLVKELTERHSAELTKALEEQESQSMEKLQSYIQKHSEELEVLRINHQEEFVNSNTELYNYYESKLEKVLSGYKQMLSEKNNQLEQANHNVQVCKEKMSAMQVQFESRTQGFETRLAELQKTLQSEKDNCIKLQKEMENSKIQYEEGIQNLKDQCNERFNYVHQLEEEKGILKKELELTRLSKMELEKQVTKELDKQASHSGEELSKIQTLEKEHQKFIETITLMTVKEETMKKESTSLDKELKLIKEKNNQLLDTIDSKEKKLLDVEATFESLLKTNEKMNEELETSKLLVNTLEQEKEQCKEEIQCLQSNLTQQGNDIEKMMQENVFFKSHGNELEEKNANLEKELNLKIVAFEEKIIELENSLQKITELREENDCLKKLNESLEDDKFQLNTEWKIKMDKLQAVKDAELSDVSEEHSTKLMNSICEYQDKLKDMASIKEQLTLEKNEAIKESNLVQQQLAKKYQEAESIIIVLNDKNSDYEKQIKELLIKTESVDEIKQELMENRLLTQQQVDNLQQENSQLKEKYEEEMSEKDSKMSLLQTSLEQKLAEKTCEIEELQSQLSNNQINDAELQENLKTLREKLSVAEDKLSDCIQNYDRDIEELKANVETREKELSKKTHEFHQKENQLKAKIDDLDSHFKDNQAETNNKIMLLESRIQESQEKHLQIEDLEEKIDILAKDKESLTDELKEATSKLVEYTKSNEEKHISEKENENLLKEVESLRNIKVNIECQLDEKETFCQEYSVKINEVEEKLRQSEDNLKLVQGNYEQLQKKYEILNCSTKSVAEEIQEKQAEVVSVSQKLSLAVSERDQLKAEMEKKINELLEDHQLKLTKMETEANNKKAEYKKKAEIYISQLKKQSEECQQTAISEQKKSTKEIEHLKEELKKIKNEKKLMEEDFAQWKIDHLEKMRDRENILQDKLQLAENKRTSESQVKSENEQLNRQLLNLEMKISQQEEMHETEIKSLKLEKENLSQQLQKLKSSSEESKLNSEKKHTEEVEFLKKQHELEKQEVENIHNAKIKALVKDIHQQLAEKDKGYEESFNEALERCQQEETNMMRQHRREIDEMTKELNLSQKAYEDLEEKYHTELQKIQEEMEHKSHQLQNQIDHEGQIHQEKLVELQGKLEAKFNQQTESLQKQHNQEVSALSSEWNHERKELVVQNQCTLEAVQSGTPNGEVLRRQVIDLTHQLEMEKEKHKLQIAELQTQNEMHRSQLAEPLLAAPSLDDDYNADLQNLQLDNTDLKLQVKHLNDDLAECHTQIEVLLQKIDKLENTSIVEPESSSVLNTTSYHYRDNYNCNLNEPLLREPTEFEYLKNILYQYMIGKETKTLAKVIATVVQFSDDQTNNIMAQEDIRATPKKRFNVTPRERH</sequence>
<dbReference type="RefSeq" id="XP_029642174.1">
    <property type="nucleotide sequence ID" value="XM_029786314.2"/>
</dbReference>
<feature type="coiled-coil region" evidence="1">
    <location>
        <begin position="1058"/>
        <end position="1648"/>
    </location>
</feature>
<dbReference type="KEGG" id="osn:115216756"/>
<keyword evidence="4" id="KW-1185">Reference proteome</keyword>
<dbReference type="PANTHER" id="PTHR19327:SF0">
    <property type="entry name" value="GOLGIN SUBFAMILY A MEMBER 4"/>
    <property type="match status" value="1"/>
</dbReference>
<evidence type="ECO:0000256" key="2">
    <source>
        <dbReference type="SAM" id="MobiDB-lite"/>
    </source>
</evidence>
<feature type="coiled-coil region" evidence="1">
    <location>
        <begin position="541"/>
        <end position="670"/>
    </location>
</feature>
<dbReference type="GO" id="GO:0005794">
    <property type="term" value="C:Golgi apparatus"/>
    <property type="evidence" value="ECO:0007669"/>
    <property type="project" value="TreeGrafter"/>
</dbReference>
<feature type="coiled-coil region" evidence="1">
    <location>
        <begin position="352"/>
        <end position="386"/>
    </location>
</feature>
<dbReference type="PANTHER" id="PTHR19327">
    <property type="entry name" value="GOLGIN"/>
    <property type="match status" value="1"/>
</dbReference>
<evidence type="ECO:0000259" key="3">
    <source>
        <dbReference type="PROSITE" id="PS50913"/>
    </source>
</evidence>
<feature type="domain" description="GRIP" evidence="3">
    <location>
        <begin position="1934"/>
        <end position="1981"/>
    </location>
</feature>
<dbReference type="Proteomes" id="UP000515154">
    <property type="component" value="Linkage group LG10"/>
</dbReference>
<keyword evidence="1" id="KW-0175">Coiled coil</keyword>
<name>A0A6P7SVB9_9MOLL</name>
<feature type="compositionally biased region" description="Polar residues" evidence="2">
    <location>
        <begin position="22"/>
        <end position="44"/>
    </location>
</feature>
<feature type="coiled-coil region" evidence="1">
    <location>
        <begin position="1817"/>
        <end position="1904"/>
    </location>
</feature>
<dbReference type="Pfam" id="PF01465">
    <property type="entry name" value="GRIP"/>
    <property type="match status" value="1"/>
</dbReference>
<feature type="coiled-coil region" evidence="1">
    <location>
        <begin position="694"/>
        <end position="778"/>
    </location>
</feature>
<feature type="coiled-coil region" evidence="1">
    <location>
        <begin position="176"/>
        <end position="249"/>
    </location>
</feature>
<feature type="coiled-coil region" evidence="1">
    <location>
        <begin position="427"/>
        <end position="479"/>
    </location>
</feature>
<feature type="coiled-coil region" evidence="1">
    <location>
        <begin position="1680"/>
        <end position="1739"/>
    </location>
</feature>
<dbReference type="Gene3D" id="1.10.220.60">
    <property type="entry name" value="GRIP domain"/>
    <property type="match status" value="1"/>
</dbReference>
<dbReference type="PROSITE" id="PS50913">
    <property type="entry name" value="GRIP"/>
    <property type="match status" value="1"/>
</dbReference>
<dbReference type="GO" id="GO:0031267">
    <property type="term" value="F:small GTPase binding"/>
    <property type="evidence" value="ECO:0007669"/>
    <property type="project" value="TreeGrafter"/>
</dbReference>
<dbReference type="SUPFAM" id="SSF101283">
    <property type="entry name" value="GRIP domain"/>
    <property type="match status" value="1"/>
</dbReference>
<evidence type="ECO:0000313" key="4">
    <source>
        <dbReference type="Proteomes" id="UP000515154"/>
    </source>
</evidence>
<gene>
    <name evidence="5" type="primary">LOC115216756</name>
</gene>
<protein>
    <submittedName>
        <fullName evidence="5">Golgin subfamily A member 4 isoform X1</fullName>
    </submittedName>
</protein>
<accession>A0A6P7SVB9</accession>
<dbReference type="InterPro" id="IPR000237">
    <property type="entry name" value="GRIP_dom"/>
</dbReference>
<organism evidence="4 5">
    <name type="scientific">Octopus sinensis</name>
    <name type="common">East Asian common octopus</name>
    <dbReference type="NCBI Taxonomy" id="2607531"/>
    <lineage>
        <taxon>Eukaryota</taxon>
        <taxon>Metazoa</taxon>
        <taxon>Spiralia</taxon>
        <taxon>Lophotrochozoa</taxon>
        <taxon>Mollusca</taxon>
        <taxon>Cephalopoda</taxon>
        <taxon>Coleoidea</taxon>
        <taxon>Octopodiformes</taxon>
        <taxon>Octopoda</taxon>
        <taxon>Incirrata</taxon>
        <taxon>Octopodidae</taxon>
        <taxon>Octopus</taxon>
    </lineage>
</organism>